<name>A0AAE0EX41_9CHLO</name>
<feature type="domain" description="NYN" evidence="3">
    <location>
        <begin position="200"/>
        <end position="323"/>
    </location>
</feature>
<evidence type="ECO:0000256" key="1">
    <source>
        <dbReference type="SAM" id="MobiDB-lite"/>
    </source>
</evidence>
<feature type="compositionally biased region" description="Polar residues" evidence="1">
    <location>
        <begin position="54"/>
        <end position="70"/>
    </location>
</feature>
<feature type="compositionally biased region" description="Acidic residues" evidence="1">
    <location>
        <begin position="541"/>
        <end position="576"/>
    </location>
</feature>
<feature type="compositionally biased region" description="Low complexity" evidence="1">
    <location>
        <begin position="154"/>
        <end position="167"/>
    </location>
</feature>
<sequence>MLSRVTHLHCRSAGVIIVSGLSRVKSRHGFLQKPRRRHAHSQRLTCRLSSKPLTEAQIPQETTRTATSETAFEERANTARTDDPQIAVGVGSNLACHRGSLVVTWNWSVVIALLGAAVAALWSAYRLGTIRGRRLSSQLPESATPQHADPTERPAVAVPVPKSAPSVEGPASMHAENSEPAEAEKMLNPESPIPSPAPAVAVFWDIENCQVPQAADPARVASNIMELLLQWEQPGPITHFAAYGDFQLANKELRLALQGTGITLVDVPSGRKDAADKALLVDLFTLALKTPAPAAVLIITGDRDFSLALTRLRQLGYTVGLCAPFLVKSGSPIVVRELLLAAEAHFDWNCVACGRLEEAVKLAASYLEVYASGNPPKQVGQEAEELRWNAGGQDFGRGEVTYLQRRVRAFSRQVAKAQELNDADMLELAITKAQSNGLKTQKEEVLLVRMRQDQQPVNTDFSKAFEEVEACRKAEVDDRSSSRRYTGSFRDETCEQQERGGGDIDWLEDSASMEAAGSVNISAGAGRTRMPGASSSSQPSNEDETDDDGFDDNEEDEAYEDNDAFGDDDDDAMDDAMDDAIDGVEHTHHDAYLDDHGGASGVQEDGEMYEAGREAGAADCRDGVRFTGEYTVSEQRELMVANLRVQAEIALDQADQVALEVVLKDARKVSSQIPPSERLLPRGAGS</sequence>
<dbReference type="CDD" id="cd10910">
    <property type="entry name" value="PIN_limkain_b1_N_like"/>
    <property type="match status" value="1"/>
</dbReference>
<dbReference type="AlphaFoldDB" id="A0AAE0EX41"/>
<dbReference type="Proteomes" id="UP001190700">
    <property type="component" value="Unassembled WGS sequence"/>
</dbReference>
<dbReference type="InterPro" id="IPR024768">
    <property type="entry name" value="Marf1"/>
</dbReference>
<evidence type="ECO:0000259" key="3">
    <source>
        <dbReference type="Pfam" id="PF01936"/>
    </source>
</evidence>
<keyword evidence="5" id="KW-1185">Reference proteome</keyword>
<evidence type="ECO:0000256" key="2">
    <source>
        <dbReference type="SAM" id="Phobius"/>
    </source>
</evidence>
<dbReference type="PANTHER" id="PTHR14379:SF3">
    <property type="entry name" value="MEIOSIS REGULATOR AND MRNA STABILITY FACTOR 1"/>
    <property type="match status" value="1"/>
</dbReference>
<proteinExistence type="predicted"/>
<keyword evidence="2" id="KW-1133">Transmembrane helix</keyword>
<feature type="region of interest" description="Disordered" evidence="1">
    <location>
        <begin position="54"/>
        <end position="79"/>
    </location>
</feature>
<dbReference type="EMBL" id="LGRX02032671">
    <property type="protein sequence ID" value="KAK3243743.1"/>
    <property type="molecule type" value="Genomic_DNA"/>
</dbReference>
<comment type="caution">
    <text evidence="4">The sequence shown here is derived from an EMBL/GenBank/DDBJ whole genome shotgun (WGS) entry which is preliminary data.</text>
</comment>
<feature type="region of interest" description="Disordered" evidence="1">
    <location>
        <begin position="138"/>
        <end position="191"/>
    </location>
</feature>
<feature type="compositionally biased region" description="Basic and acidic residues" evidence="1">
    <location>
        <begin position="489"/>
        <end position="502"/>
    </location>
</feature>
<protein>
    <recommendedName>
        <fullName evidence="3">NYN domain-containing protein</fullName>
    </recommendedName>
</protein>
<dbReference type="Gene3D" id="3.40.50.1010">
    <property type="entry name" value="5'-nuclease"/>
    <property type="match status" value="1"/>
</dbReference>
<dbReference type="GO" id="GO:0004540">
    <property type="term" value="F:RNA nuclease activity"/>
    <property type="evidence" value="ECO:0007669"/>
    <property type="project" value="InterPro"/>
</dbReference>
<dbReference type="GO" id="GO:0010468">
    <property type="term" value="P:regulation of gene expression"/>
    <property type="evidence" value="ECO:0007669"/>
    <property type="project" value="InterPro"/>
</dbReference>
<feature type="transmembrane region" description="Helical" evidence="2">
    <location>
        <begin position="105"/>
        <end position="125"/>
    </location>
</feature>
<evidence type="ECO:0000313" key="5">
    <source>
        <dbReference type="Proteomes" id="UP001190700"/>
    </source>
</evidence>
<dbReference type="PANTHER" id="PTHR14379">
    <property type="entry name" value="LIMKAIN B LKAP"/>
    <property type="match status" value="1"/>
</dbReference>
<keyword evidence="2" id="KW-0812">Transmembrane</keyword>
<evidence type="ECO:0000313" key="4">
    <source>
        <dbReference type="EMBL" id="KAK3243743.1"/>
    </source>
</evidence>
<organism evidence="4 5">
    <name type="scientific">Cymbomonas tetramitiformis</name>
    <dbReference type="NCBI Taxonomy" id="36881"/>
    <lineage>
        <taxon>Eukaryota</taxon>
        <taxon>Viridiplantae</taxon>
        <taxon>Chlorophyta</taxon>
        <taxon>Pyramimonadophyceae</taxon>
        <taxon>Pyramimonadales</taxon>
        <taxon>Pyramimonadaceae</taxon>
        <taxon>Cymbomonas</taxon>
    </lineage>
</organism>
<dbReference type="Pfam" id="PF01936">
    <property type="entry name" value="NYN"/>
    <property type="match status" value="1"/>
</dbReference>
<feature type="region of interest" description="Disordered" evidence="1">
    <location>
        <begin position="523"/>
        <end position="576"/>
    </location>
</feature>
<reference evidence="4 5" key="1">
    <citation type="journal article" date="2015" name="Genome Biol. Evol.">
        <title>Comparative Genomics of a Bacterivorous Green Alga Reveals Evolutionary Causalities and Consequences of Phago-Mixotrophic Mode of Nutrition.</title>
        <authorList>
            <person name="Burns J.A."/>
            <person name="Paasch A."/>
            <person name="Narechania A."/>
            <person name="Kim E."/>
        </authorList>
    </citation>
    <scope>NUCLEOTIDE SEQUENCE [LARGE SCALE GENOMIC DNA]</scope>
    <source>
        <strain evidence="4 5">PLY_AMNH</strain>
    </source>
</reference>
<dbReference type="GO" id="GO:0005777">
    <property type="term" value="C:peroxisome"/>
    <property type="evidence" value="ECO:0007669"/>
    <property type="project" value="InterPro"/>
</dbReference>
<keyword evidence="2" id="KW-0472">Membrane</keyword>
<dbReference type="InterPro" id="IPR021139">
    <property type="entry name" value="NYN"/>
</dbReference>
<gene>
    <name evidence="4" type="ORF">CYMTET_46622</name>
</gene>
<accession>A0AAE0EX41</accession>
<feature type="region of interest" description="Disordered" evidence="1">
    <location>
        <begin position="475"/>
        <end position="504"/>
    </location>
</feature>